<dbReference type="Pfam" id="PF00270">
    <property type="entry name" value="DEAD"/>
    <property type="match status" value="1"/>
</dbReference>
<dbReference type="GO" id="GO:0004386">
    <property type="term" value="F:helicase activity"/>
    <property type="evidence" value="ECO:0007669"/>
    <property type="project" value="UniProtKB-KW"/>
</dbReference>
<dbReference type="EMBL" id="JAINUY010000006">
    <property type="protein sequence ID" value="MBZ4036758.1"/>
    <property type="molecule type" value="Genomic_DNA"/>
</dbReference>
<evidence type="ECO:0000256" key="2">
    <source>
        <dbReference type="ARBA" id="ARBA00022801"/>
    </source>
</evidence>
<evidence type="ECO:0000256" key="1">
    <source>
        <dbReference type="ARBA" id="ARBA00022741"/>
    </source>
</evidence>
<dbReference type="PROSITE" id="PS51192">
    <property type="entry name" value="HELICASE_ATP_BIND_1"/>
    <property type="match status" value="1"/>
</dbReference>
<feature type="domain" description="Helicase ATP-binding" evidence="5">
    <location>
        <begin position="288"/>
        <end position="462"/>
    </location>
</feature>
<dbReference type="GO" id="GO:0003676">
    <property type="term" value="F:nucleic acid binding"/>
    <property type="evidence" value="ECO:0007669"/>
    <property type="project" value="InterPro"/>
</dbReference>
<dbReference type="SMART" id="SM00487">
    <property type="entry name" value="DEXDc"/>
    <property type="match status" value="1"/>
</dbReference>
<gene>
    <name evidence="6" type="ORF">K6T82_18450</name>
</gene>
<dbReference type="PANTHER" id="PTHR47961:SF6">
    <property type="entry name" value="DNA-DIRECTED DNA POLYMERASE"/>
    <property type="match status" value="1"/>
</dbReference>
<protein>
    <submittedName>
        <fullName evidence="6">DEAD/DEAH box helicase</fullName>
    </submittedName>
</protein>
<dbReference type="InterPro" id="IPR014001">
    <property type="entry name" value="Helicase_ATP-bd"/>
</dbReference>
<dbReference type="AlphaFoldDB" id="A0A9X1KRA8"/>
<dbReference type="Gene3D" id="3.40.50.300">
    <property type="entry name" value="P-loop containing nucleotide triphosphate hydrolases"/>
    <property type="match status" value="2"/>
</dbReference>
<keyword evidence="3 6" id="KW-0347">Helicase</keyword>
<evidence type="ECO:0000313" key="7">
    <source>
        <dbReference type="Proteomes" id="UP001139366"/>
    </source>
</evidence>
<evidence type="ECO:0000259" key="5">
    <source>
        <dbReference type="PROSITE" id="PS51192"/>
    </source>
</evidence>
<dbReference type="Proteomes" id="UP001139366">
    <property type="component" value="Unassembled WGS sequence"/>
</dbReference>
<dbReference type="InterPro" id="IPR011545">
    <property type="entry name" value="DEAD/DEAH_box_helicase_dom"/>
</dbReference>
<dbReference type="SUPFAM" id="SSF52540">
    <property type="entry name" value="P-loop containing nucleoside triphosphate hydrolases"/>
    <property type="match status" value="1"/>
</dbReference>
<dbReference type="SMART" id="SM00490">
    <property type="entry name" value="HELICc"/>
    <property type="match status" value="1"/>
</dbReference>
<organism evidence="6 7">
    <name type="scientific">Flavobacterium potami</name>
    <dbReference type="NCBI Taxonomy" id="2872310"/>
    <lineage>
        <taxon>Bacteria</taxon>
        <taxon>Pseudomonadati</taxon>
        <taxon>Bacteroidota</taxon>
        <taxon>Flavobacteriia</taxon>
        <taxon>Flavobacteriales</taxon>
        <taxon>Flavobacteriaceae</taxon>
        <taxon>Flavobacterium</taxon>
    </lineage>
</organism>
<dbReference type="InterPro" id="IPR050474">
    <property type="entry name" value="Hel308_SKI2-like"/>
</dbReference>
<sequence length="1127" mass="128184">MTNEIIREKLSKIERDNTIQNLMAQANARYILFNTAENKDNFPPYTINDDSLNILAFYYLNFGCSFAENENFSEAVEPLEKGASLLEFIHSADANKANTSDYYGLIASLSYYVSFQYSKSFINIKKFRSDSIIAGLIHLFLLRDFKNLTQQISLILVDETYHDGNIAQNQEENDIDGQKKIYEIVIARALDAFIKYFYSGNTELLYNAKSQLRNLKEIAELESDPGIWWVLRLLILIADGFDQASLWNSLRPHFDMDNPQVIGYIESLVYMQPRGIYELFTTQRKSLDKVLHNTDGCIVSIPTSSGKTRIAELSILDCMLKDPNNKVLYVAPFRSLAFEVENSLGPILDNANITVSHLYGGSLYSKLDEKIIEDSNVIIATPEKAKAILRGNEELIEQIRLVIIDEGHLLGPEKRNIINEMFYEELRFYMDQNGGKFLLLSAVLPNSEDLALWLTKSDQTVYKDKWRPSDERLGILEWNGRHVNLNWVSKDVERSSFNNRFIVAEAQPLIGRQTRVRFIPDSKNDAIAATAYKFRTFGSVLIFVGLKASVFVMARSYYSCLGMDPEDHPWKNAADWRAFELACVETYGDIDNPWLHFARKGILCHNADLHSDVRLPLERLMRADKPLVIIATSTLGQGVNLGVSTVIFSTLHQAGSALSPRDFWNIAGRAGRAFVDHEGKILVVLETTGKSQKDVLATTRSIKRKYFDKERIDHAKSGILSSIIELKELAEDQHIDFELLLELITENRMDEIGQEAQAIEDKLGSIDDTLLTLQTLNNKEGEIDLAWTESFFARSLAFIQAENETSISGEEVSEFLQARIRGIVQRVGDDREKWNSIVRSGLPLNTDLVIEERLDAIIDLVQNSFENDSSIIETKIALLSALENILEDLPVLVENGSTVESASKDEIRSKWLNGSPLSEIFPLENAAIIITKLYTFNLPWVLNGIAKKMRILELDVEAETIEELSILVEAGLPSLKKVKIYQAGIRSRSAANELGEEFEDDDWDKSVYSYKRDLIANEEDYKLFATSNTVEWLELLVRVTTRRDIMVKKVPNFTFGEIHMTTSTLIARQINGIQYLMSADLQVIEEVSNETIDFSSVNDIPGIEFIYDDFEERWEMQIHNPYVHIVD</sequence>
<name>A0A9X1KRA8_9FLAO</name>
<keyword evidence="2" id="KW-0378">Hydrolase</keyword>
<dbReference type="GO" id="GO:0005524">
    <property type="term" value="F:ATP binding"/>
    <property type="evidence" value="ECO:0007669"/>
    <property type="project" value="UniProtKB-KW"/>
</dbReference>
<dbReference type="InterPro" id="IPR001650">
    <property type="entry name" value="Helicase_C-like"/>
</dbReference>
<evidence type="ECO:0000313" key="6">
    <source>
        <dbReference type="EMBL" id="MBZ4036758.1"/>
    </source>
</evidence>
<comment type="caution">
    <text evidence="6">The sequence shown here is derived from an EMBL/GenBank/DDBJ whole genome shotgun (WGS) entry which is preliminary data.</text>
</comment>
<accession>A0A9X1KRA8</accession>
<dbReference type="InterPro" id="IPR027417">
    <property type="entry name" value="P-loop_NTPase"/>
</dbReference>
<evidence type="ECO:0000256" key="3">
    <source>
        <dbReference type="ARBA" id="ARBA00022806"/>
    </source>
</evidence>
<evidence type="ECO:0000256" key="4">
    <source>
        <dbReference type="ARBA" id="ARBA00022840"/>
    </source>
</evidence>
<reference evidence="6 7" key="1">
    <citation type="journal article" date="2023" name="Antonie Van Leeuwenhoek">
        <title>Flavobacterium potami sp. nov., a multi-metal resistance genes harbouring bacterium isolated from shallow river silt.</title>
        <authorList>
            <person name="Li S."/>
            <person name="Mao S."/>
            <person name="Mu W."/>
            <person name="Guo B."/>
            <person name="Li C."/>
            <person name="Zhu Q."/>
            <person name="Hou X."/>
            <person name="Zhao Y."/>
            <person name="Wei S."/>
            <person name="Liu H."/>
            <person name="Liu A."/>
        </authorList>
    </citation>
    <scope>NUCLEOTIDE SEQUENCE [LARGE SCALE GENOMIC DNA]</scope>
    <source>
        <strain evidence="6 7">17A</strain>
    </source>
</reference>
<dbReference type="PANTHER" id="PTHR47961">
    <property type="entry name" value="DNA POLYMERASE THETA, PUTATIVE (AFU_ORTHOLOGUE AFUA_1G05260)-RELATED"/>
    <property type="match status" value="1"/>
</dbReference>
<dbReference type="GO" id="GO:0016787">
    <property type="term" value="F:hydrolase activity"/>
    <property type="evidence" value="ECO:0007669"/>
    <property type="project" value="UniProtKB-KW"/>
</dbReference>
<keyword evidence="4" id="KW-0067">ATP-binding</keyword>
<keyword evidence="1" id="KW-0547">Nucleotide-binding</keyword>
<proteinExistence type="predicted"/>
<keyword evidence="7" id="KW-1185">Reference proteome</keyword>
<dbReference type="RefSeq" id="WP_223708996.1">
    <property type="nucleotide sequence ID" value="NZ_JAINUY010000006.1"/>
</dbReference>